<comment type="subcellular location">
    <subcellularLocation>
        <location evidence="1 9">Cell membrane</location>
        <topology evidence="1 9">Multi-pass membrane protein</topology>
    </subcellularLocation>
</comment>
<evidence type="ECO:0000256" key="8">
    <source>
        <dbReference type="ARBA" id="ARBA00023315"/>
    </source>
</evidence>
<dbReference type="GO" id="GO:0005886">
    <property type="term" value="C:plasma membrane"/>
    <property type="evidence" value="ECO:0007669"/>
    <property type="project" value="UniProtKB-SubCell"/>
</dbReference>
<sequence>MIERLAGRIILSSGWRRALAAFLSGAFATLTQPPFDLFIAGFISFPILVWLIDGALARADAGPIRRILPAAMVGWWFGFGYFVSGLWWIGTALLVDADEFAWALPLAVLGLPAFLAIFYAFATMVARIFWSDGLGRIFALAFGFALAEWLRTFLLTGFPWNAIGYAAMPVPLLMQSVAVVGLVGMSALAVFLFASPALLIGERLAKSGITLAILLAATHVGFGAWTLSRAPAVGDEKGNINIRIVQPSIPQTMKWDNAARRSIFDKLIALTAEPPADGKPRPDVVIWPETAVPYILTSTPEALAQIGNTLQDGQVLLTGAVREERAAGNGEPRYYNSIYSINDRGEITDATDKVHLVPFGEYLPLESLLRGLGLQEVVKMPGGFTAGSSRRLLNVRPGQTLLPLICYEAIFPDELGVSGPETSAPKAIVNVTNDGWYGNTPGPYQHFRQAQVRAVEQGLPLVRAANNGLSAVTDSYGRITEGLALDAVGVVDASLPSVRAPFWGTAPGSKQTITILLTLLFVNVAFTVSFRRRFH</sequence>
<dbReference type="Pfam" id="PF20154">
    <property type="entry name" value="LNT_N"/>
    <property type="match status" value="1"/>
</dbReference>
<comment type="function">
    <text evidence="9">Catalyzes the phospholipid dependent N-acylation of the N-terminal cysteine of apolipoprotein, the last step in lipoprotein maturation.</text>
</comment>
<dbReference type="EMBL" id="OOFM01000005">
    <property type="protein sequence ID" value="SPL66768.1"/>
    <property type="molecule type" value="Genomic_DNA"/>
</dbReference>
<reference evidence="12" key="1">
    <citation type="submission" date="2017-12" db="EMBL/GenBank/DDBJ databases">
        <authorList>
            <person name="Diaz M."/>
        </authorList>
    </citation>
    <scope>NUCLEOTIDE SEQUENCE [LARGE SCALE GENOMIC DNA]</scope>
    <source>
        <strain evidence="12">FI11154</strain>
    </source>
</reference>
<dbReference type="EC" id="2.3.1.269" evidence="9"/>
<keyword evidence="5 9" id="KW-0812">Transmembrane</keyword>
<keyword evidence="11" id="KW-0449">Lipoprotein</keyword>
<keyword evidence="4 9" id="KW-0808">Transferase</keyword>
<protein>
    <recommendedName>
        <fullName evidence="9">Apolipoprotein N-acyltransferase</fullName>
        <shortName evidence="9">ALP N-acyltransferase</shortName>
        <ecNumber evidence="9">2.3.1.269</ecNumber>
    </recommendedName>
</protein>
<evidence type="ECO:0000256" key="5">
    <source>
        <dbReference type="ARBA" id="ARBA00022692"/>
    </source>
</evidence>
<feature type="transmembrane region" description="Helical" evidence="9">
    <location>
        <begin position="68"/>
        <end position="90"/>
    </location>
</feature>
<keyword evidence="8 9" id="KW-0012">Acyltransferase</keyword>
<dbReference type="UniPathway" id="UPA00666"/>
<evidence type="ECO:0000256" key="4">
    <source>
        <dbReference type="ARBA" id="ARBA00022679"/>
    </source>
</evidence>
<dbReference type="CDD" id="cd07571">
    <property type="entry name" value="ALP_N-acyl_transferase"/>
    <property type="match status" value="1"/>
</dbReference>
<dbReference type="InterPro" id="IPR004563">
    <property type="entry name" value="Apolipo_AcylTrfase"/>
</dbReference>
<feature type="transmembrane region" description="Helical" evidence="9">
    <location>
        <begin position="137"/>
        <end position="160"/>
    </location>
</feature>
<dbReference type="PANTHER" id="PTHR38686:SF1">
    <property type="entry name" value="APOLIPOPROTEIN N-ACYLTRANSFERASE"/>
    <property type="match status" value="1"/>
</dbReference>
<keyword evidence="3 9" id="KW-1003">Cell membrane</keyword>
<feature type="transmembrane region" description="Helical" evidence="9">
    <location>
        <begin position="38"/>
        <end position="56"/>
    </location>
</feature>
<evidence type="ECO:0000259" key="10">
    <source>
        <dbReference type="PROSITE" id="PS50263"/>
    </source>
</evidence>
<evidence type="ECO:0000313" key="11">
    <source>
        <dbReference type="EMBL" id="SPL66768.1"/>
    </source>
</evidence>
<evidence type="ECO:0000256" key="6">
    <source>
        <dbReference type="ARBA" id="ARBA00022989"/>
    </source>
</evidence>
<comment type="pathway">
    <text evidence="9">Protein modification; lipoprotein biosynthesis (N-acyl transfer).</text>
</comment>
<dbReference type="GO" id="GO:0042158">
    <property type="term" value="P:lipoprotein biosynthetic process"/>
    <property type="evidence" value="ECO:0007669"/>
    <property type="project" value="UniProtKB-UniRule"/>
</dbReference>
<dbReference type="Gene3D" id="3.60.110.10">
    <property type="entry name" value="Carbon-nitrogen hydrolase"/>
    <property type="match status" value="1"/>
</dbReference>
<keyword evidence="6 9" id="KW-1133">Transmembrane helix</keyword>
<evidence type="ECO:0000256" key="2">
    <source>
        <dbReference type="ARBA" id="ARBA00010065"/>
    </source>
</evidence>
<dbReference type="HAMAP" id="MF_01148">
    <property type="entry name" value="Lnt"/>
    <property type="match status" value="1"/>
</dbReference>
<organism evidence="11 12">
    <name type="scientific">Ochrobactrum soli</name>
    <dbReference type="NCBI Taxonomy" id="2448455"/>
    <lineage>
        <taxon>Bacteria</taxon>
        <taxon>Pseudomonadati</taxon>
        <taxon>Pseudomonadota</taxon>
        <taxon>Alphaproteobacteria</taxon>
        <taxon>Hyphomicrobiales</taxon>
        <taxon>Brucellaceae</taxon>
        <taxon>Brucella/Ochrobactrum group</taxon>
        <taxon>Ochrobactrum</taxon>
    </lineage>
</organism>
<evidence type="ECO:0000313" key="12">
    <source>
        <dbReference type="Proteomes" id="UP000246073"/>
    </source>
</evidence>
<gene>
    <name evidence="9" type="primary">lnt</name>
    <name evidence="11" type="ORF">OHAE_2635</name>
</gene>
<feature type="domain" description="CN hydrolase" evidence="10">
    <location>
        <begin position="245"/>
        <end position="497"/>
    </location>
</feature>
<feature type="transmembrane region" description="Helical" evidence="9">
    <location>
        <begin position="207"/>
        <end position="227"/>
    </location>
</feature>
<comment type="catalytic activity">
    <reaction evidence="9">
        <text>N-terminal S-1,2-diacyl-sn-glyceryl-L-cysteinyl-[lipoprotein] + a glycerophospholipid = N-acyl-S-1,2-diacyl-sn-glyceryl-L-cysteinyl-[lipoprotein] + a 2-acyl-sn-glycero-3-phospholipid + H(+)</text>
        <dbReference type="Rhea" id="RHEA:48228"/>
        <dbReference type="Rhea" id="RHEA-COMP:14681"/>
        <dbReference type="Rhea" id="RHEA-COMP:14684"/>
        <dbReference type="ChEBI" id="CHEBI:15378"/>
        <dbReference type="ChEBI" id="CHEBI:136912"/>
        <dbReference type="ChEBI" id="CHEBI:140656"/>
        <dbReference type="ChEBI" id="CHEBI:140657"/>
        <dbReference type="ChEBI" id="CHEBI:140660"/>
        <dbReference type="EC" id="2.3.1.269"/>
    </reaction>
</comment>
<dbReference type="NCBIfam" id="TIGR00546">
    <property type="entry name" value="lnt"/>
    <property type="match status" value="1"/>
</dbReference>
<feature type="transmembrane region" description="Helical" evidence="9">
    <location>
        <begin position="102"/>
        <end position="125"/>
    </location>
</feature>
<comment type="similarity">
    <text evidence="2 9">Belongs to the CN hydrolase family. Apolipoprotein N-acyltransferase subfamily.</text>
</comment>
<evidence type="ECO:0000256" key="1">
    <source>
        <dbReference type="ARBA" id="ARBA00004651"/>
    </source>
</evidence>
<dbReference type="PANTHER" id="PTHR38686">
    <property type="entry name" value="APOLIPOPROTEIN N-ACYLTRANSFERASE"/>
    <property type="match status" value="1"/>
</dbReference>
<evidence type="ECO:0000256" key="3">
    <source>
        <dbReference type="ARBA" id="ARBA00022475"/>
    </source>
</evidence>
<dbReference type="PROSITE" id="PS50263">
    <property type="entry name" value="CN_HYDROLASE"/>
    <property type="match status" value="1"/>
</dbReference>
<dbReference type="InterPro" id="IPR045378">
    <property type="entry name" value="LNT_N"/>
</dbReference>
<dbReference type="Proteomes" id="UP000246073">
    <property type="component" value="Unassembled WGS sequence"/>
</dbReference>
<feature type="transmembrane region" description="Helical" evidence="9">
    <location>
        <begin position="512"/>
        <end position="530"/>
    </location>
</feature>
<dbReference type="SUPFAM" id="SSF56317">
    <property type="entry name" value="Carbon-nitrogen hydrolase"/>
    <property type="match status" value="1"/>
</dbReference>
<dbReference type="AlphaFoldDB" id="A0A2P9HRR4"/>
<feature type="transmembrane region" description="Helical" evidence="9">
    <location>
        <begin position="172"/>
        <end position="195"/>
    </location>
</feature>
<evidence type="ECO:0000256" key="9">
    <source>
        <dbReference type="HAMAP-Rule" id="MF_01148"/>
    </source>
</evidence>
<name>A0A2P9HRR4_9HYPH</name>
<dbReference type="InterPro" id="IPR003010">
    <property type="entry name" value="C-N_Hydrolase"/>
</dbReference>
<dbReference type="GO" id="GO:0016410">
    <property type="term" value="F:N-acyltransferase activity"/>
    <property type="evidence" value="ECO:0007669"/>
    <property type="project" value="UniProtKB-UniRule"/>
</dbReference>
<proteinExistence type="inferred from homology"/>
<evidence type="ECO:0000256" key="7">
    <source>
        <dbReference type="ARBA" id="ARBA00023136"/>
    </source>
</evidence>
<keyword evidence="7 9" id="KW-0472">Membrane</keyword>
<dbReference type="InterPro" id="IPR036526">
    <property type="entry name" value="C-N_Hydrolase_sf"/>
</dbReference>
<dbReference type="Pfam" id="PF00795">
    <property type="entry name" value="CN_hydrolase"/>
    <property type="match status" value="1"/>
</dbReference>
<accession>A0A2P9HRR4</accession>
<dbReference type="RefSeq" id="WP_109370101.1">
    <property type="nucleotide sequence ID" value="NZ_OOFM01000005.1"/>
</dbReference>